<dbReference type="Pfam" id="PF13417">
    <property type="entry name" value="GST_N_3"/>
    <property type="match status" value="1"/>
</dbReference>
<dbReference type="PANTHER" id="PTHR43968">
    <property type="match status" value="1"/>
</dbReference>
<dbReference type="CDD" id="cd00570">
    <property type="entry name" value="GST_N_family"/>
    <property type="match status" value="1"/>
</dbReference>
<accession>A0A919CJH3</accession>
<dbReference type="InterPro" id="IPR036249">
    <property type="entry name" value="Thioredoxin-like_sf"/>
</dbReference>
<dbReference type="EMBL" id="BMYM01000001">
    <property type="protein sequence ID" value="GHD30999.1"/>
    <property type="molecule type" value="Genomic_DNA"/>
</dbReference>
<dbReference type="InterPro" id="IPR040079">
    <property type="entry name" value="Glutathione_S-Trfase"/>
</dbReference>
<dbReference type="Proteomes" id="UP000644693">
    <property type="component" value="Unassembled WGS sequence"/>
</dbReference>
<dbReference type="InterPro" id="IPR050983">
    <property type="entry name" value="GST_Omega/HSP26"/>
</dbReference>
<reference evidence="3" key="2">
    <citation type="submission" date="2020-09" db="EMBL/GenBank/DDBJ databases">
        <authorList>
            <person name="Sun Q."/>
            <person name="Kim S."/>
        </authorList>
    </citation>
    <scope>NUCLEOTIDE SEQUENCE</scope>
    <source>
        <strain evidence="3">KCTC 23430</strain>
    </source>
</reference>
<protein>
    <recommendedName>
        <fullName evidence="5">Glutathione S-transferase</fullName>
    </recommendedName>
</protein>
<dbReference type="Gene3D" id="3.40.30.10">
    <property type="entry name" value="Glutaredoxin"/>
    <property type="match status" value="1"/>
</dbReference>
<gene>
    <name evidence="3" type="ORF">GCM10007053_13500</name>
</gene>
<proteinExistence type="predicted"/>
<dbReference type="GO" id="GO:0005737">
    <property type="term" value="C:cytoplasm"/>
    <property type="evidence" value="ECO:0007669"/>
    <property type="project" value="TreeGrafter"/>
</dbReference>
<name>A0A919CJH3_9GAMM</name>
<dbReference type="Gene3D" id="1.20.1050.10">
    <property type="match status" value="1"/>
</dbReference>
<sequence length="219" mass="24247">MLILHGFSFSNYYNIVKHALLYKGVAFEENKVYPDMAELLAVSPAGKVPAMTTEDGVNLSESTVLLDYIEDAYSEVLLYPANASERGHVRQMIKLTELYIELPARRLLPFALGGGEPPEALKEEVRNTLQRGVDGLNALATFTPYMNGETLTLADIYLRYALAIPRLVGKAHLDWDILASIDGLAAWDELMASTDIAERIDADQKANAPEFMARLAAKR</sequence>
<evidence type="ECO:0000313" key="4">
    <source>
        <dbReference type="Proteomes" id="UP000644693"/>
    </source>
</evidence>
<dbReference type="PROSITE" id="PS50404">
    <property type="entry name" value="GST_NTER"/>
    <property type="match status" value="1"/>
</dbReference>
<dbReference type="InterPro" id="IPR004045">
    <property type="entry name" value="Glutathione_S-Trfase_N"/>
</dbReference>
<dbReference type="RefSeq" id="WP_189476512.1">
    <property type="nucleotide sequence ID" value="NZ_BMYM01000001.1"/>
</dbReference>
<dbReference type="InterPro" id="IPR036282">
    <property type="entry name" value="Glutathione-S-Trfase_C_sf"/>
</dbReference>
<feature type="domain" description="GST C-terminal" evidence="2">
    <location>
        <begin position="82"/>
        <end position="211"/>
    </location>
</feature>
<evidence type="ECO:0000259" key="1">
    <source>
        <dbReference type="PROSITE" id="PS50404"/>
    </source>
</evidence>
<comment type="caution">
    <text evidence="3">The sequence shown here is derived from an EMBL/GenBank/DDBJ whole genome shotgun (WGS) entry which is preliminary data.</text>
</comment>
<keyword evidence="4" id="KW-1185">Reference proteome</keyword>
<dbReference type="SFLD" id="SFLDS00019">
    <property type="entry name" value="Glutathione_Transferase_(cytos"/>
    <property type="match status" value="1"/>
</dbReference>
<feature type="domain" description="GST N-terminal" evidence="1">
    <location>
        <begin position="1"/>
        <end position="77"/>
    </location>
</feature>
<dbReference type="PANTHER" id="PTHR43968:SF6">
    <property type="entry name" value="GLUTATHIONE S-TRANSFERASE OMEGA"/>
    <property type="match status" value="1"/>
</dbReference>
<dbReference type="PROSITE" id="PS50405">
    <property type="entry name" value="GST_CTER"/>
    <property type="match status" value="1"/>
</dbReference>
<dbReference type="InterPro" id="IPR010987">
    <property type="entry name" value="Glutathione-S-Trfase_C-like"/>
</dbReference>
<evidence type="ECO:0000313" key="3">
    <source>
        <dbReference type="EMBL" id="GHD30999.1"/>
    </source>
</evidence>
<dbReference type="SUPFAM" id="SSF47616">
    <property type="entry name" value="GST C-terminal domain-like"/>
    <property type="match status" value="1"/>
</dbReference>
<dbReference type="AlphaFoldDB" id="A0A919CJH3"/>
<evidence type="ECO:0008006" key="5">
    <source>
        <dbReference type="Google" id="ProtNLM"/>
    </source>
</evidence>
<evidence type="ECO:0000259" key="2">
    <source>
        <dbReference type="PROSITE" id="PS50405"/>
    </source>
</evidence>
<dbReference type="SUPFAM" id="SSF52833">
    <property type="entry name" value="Thioredoxin-like"/>
    <property type="match status" value="1"/>
</dbReference>
<reference evidence="3" key="1">
    <citation type="journal article" date="2014" name="Int. J. Syst. Evol. Microbiol.">
        <title>Complete genome sequence of Corynebacterium casei LMG S-19264T (=DSM 44701T), isolated from a smear-ripened cheese.</title>
        <authorList>
            <consortium name="US DOE Joint Genome Institute (JGI-PGF)"/>
            <person name="Walter F."/>
            <person name="Albersmeier A."/>
            <person name="Kalinowski J."/>
            <person name="Ruckert C."/>
        </authorList>
    </citation>
    <scope>NUCLEOTIDE SEQUENCE</scope>
    <source>
        <strain evidence="3">KCTC 23430</strain>
    </source>
</reference>
<organism evidence="3 4">
    <name type="scientific">Parahalioglobus pacificus</name>
    <dbReference type="NCBI Taxonomy" id="930806"/>
    <lineage>
        <taxon>Bacteria</taxon>
        <taxon>Pseudomonadati</taxon>
        <taxon>Pseudomonadota</taxon>
        <taxon>Gammaproteobacteria</taxon>
        <taxon>Cellvibrionales</taxon>
        <taxon>Halieaceae</taxon>
        <taxon>Parahalioglobus</taxon>
    </lineage>
</organism>